<reference evidence="2 3" key="1">
    <citation type="submission" date="2023-12" db="EMBL/GenBank/DDBJ databases">
        <title>Baltic Sea Cyanobacteria.</title>
        <authorList>
            <person name="Delbaje E."/>
            <person name="Fewer D.P."/>
            <person name="Shishido T.K."/>
        </authorList>
    </citation>
    <scope>NUCLEOTIDE SEQUENCE [LARGE SCALE GENOMIC DNA]</scope>
    <source>
        <strain evidence="2 3">UHCC 0370</strain>
    </source>
</reference>
<evidence type="ECO:0000313" key="2">
    <source>
        <dbReference type="EMBL" id="MEA5476659.1"/>
    </source>
</evidence>
<protein>
    <recommendedName>
        <fullName evidence="1">GAPS4 PD-(D/E)XK nuclease domain-containing protein</fullName>
    </recommendedName>
</protein>
<dbReference type="RefSeq" id="WP_323259823.1">
    <property type="nucleotide sequence ID" value="NZ_JAYGIE010000008.1"/>
</dbReference>
<organism evidence="2 3">
    <name type="scientific">Pseudanabaena galeata UHCC 0370</name>
    <dbReference type="NCBI Taxonomy" id="3110310"/>
    <lineage>
        <taxon>Bacteria</taxon>
        <taxon>Bacillati</taxon>
        <taxon>Cyanobacteriota</taxon>
        <taxon>Cyanophyceae</taxon>
        <taxon>Pseudanabaenales</taxon>
        <taxon>Pseudanabaenaceae</taxon>
        <taxon>Pseudanabaena</taxon>
    </lineage>
</organism>
<gene>
    <name evidence="2" type="ORF">VB774_03415</name>
</gene>
<evidence type="ECO:0000259" key="1">
    <source>
        <dbReference type="Pfam" id="PF26115"/>
    </source>
</evidence>
<comment type="caution">
    <text evidence="2">The sequence shown here is derived from an EMBL/GenBank/DDBJ whole genome shotgun (WGS) entry which is preliminary data.</text>
</comment>
<keyword evidence="3" id="KW-1185">Reference proteome</keyword>
<dbReference type="Proteomes" id="UP001301388">
    <property type="component" value="Unassembled WGS sequence"/>
</dbReference>
<proteinExistence type="predicted"/>
<evidence type="ECO:0000313" key="3">
    <source>
        <dbReference type="Proteomes" id="UP001301388"/>
    </source>
</evidence>
<accession>A0ABU5TER9</accession>
<dbReference type="InterPro" id="IPR058873">
    <property type="entry name" value="PDDEXK_GAPS4"/>
</dbReference>
<sequence>MAETSNIAALAERISNEIFTWFKWRSRPLRDSNWKCVLEHHDKETHPSDVVFHYEDPYTGKVLYLNTDLKSYQASSINKTQIEKALESLSLSVECANISEDWQRKFLLPHVGSSEVIGLLFIYNHDNSFGKDFNILLGKIKLSRLNIQEKNKIVVFGPGTILNLLNIVHDLKDLVAEQRMTRYDNYTFFYPDLVLSKAHGDQWSHAASIELLVGPWIIIKHKEIPDQVKEGYLIYYMRDGSQVNEFVYFLDALSRFQMLLGDEPIRIRLVNAVVEAANNFNIAKDRYLREWGADERRAKRLSEISINSIPTRETSFNLVEIGMRE</sequence>
<dbReference type="Pfam" id="PF26115">
    <property type="entry name" value="PDDEXK_GAPS4"/>
    <property type="match status" value="1"/>
</dbReference>
<feature type="domain" description="GAPS4 PD-(D/E)XK nuclease" evidence="1">
    <location>
        <begin position="3"/>
        <end position="146"/>
    </location>
</feature>
<dbReference type="EMBL" id="JAYGIE010000008">
    <property type="protein sequence ID" value="MEA5476659.1"/>
    <property type="molecule type" value="Genomic_DNA"/>
</dbReference>
<name>A0ABU5TER9_9CYAN</name>